<feature type="DNA-binding region" description="OmpR/PhoB-type" evidence="3">
    <location>
        <begin position="86"/>
        <end position="185"/>
    </location>
</feature>
<keyword evidence="7" id="KW-1185">Reference proteome</keyword>
<dbReference type="InterPro" id="IPR036388">
    <property type="entry name" value="WH-like_DNA-bd_sf"/>
</dbReference>
<feature type="domain" description="Response regulatory" evidence="4">
    <location>
        <begin position="1"/>
        <end position="76"/>
    </location>
</feature>
<dbReference type="SUPFAM" id="SSF52172">
    <property type="entry name" value="CheY-like"/>
    <property type="match status" value="1"/>
</dbReference>
<comment type="caution">
    <text evidence="6">The sequence shown here is derived from an EMBL/GenBank/DDBJ whole genome shotgun (WGS) entry which is preliminary data.</text>
</comment>
<dbReference type="EMBL" id="JACIIV010000002">
    <property type="protein sequence ID" value="MBB6226088.1"/>
    <property type="molecule type" value="Genomic_DNA"/>
</dbReference>
<dbReference type="InterPro" id="IPR039420">
    <property type="entry name" value="WalR-like"/>
</dbReference>
<dbReference type="PROSITE" id="PS50110">
    <property type="entry name" value="RESPONSE_REGULATORY"/>
    <property type="match status" value="1"/>
</dbReference>
<protein>
    <submittedName>
        <fullName evidence="6">Two-component system KDP operon response regulator KdpE</fullName>
    </submittedName>
</protein>
<evidence type="ECO:0000313" key="6">
    <source>
        <dbReference type="EMBL" id="MBB6226088.1"/>
    </source>
</evidence>
<dbReference type="Proteomes" id="UP000538147">
    <property type="component" value="Unassembled WGS sequence"/>
</dbReference>
<dbReference type="InterPro" id="IPR011006">
    <property type="entry name" value="CheY-like_superfamily"/>
</dbReference>
<name>A0A841LAP2_9SPHN</name>
<feature type="domain" description="OmpR/PhoB-type" evidence="5">
    <location>
        <begin position="86"/>
        <end position="185"/>
    </location>
</feature>
<dbReference type="Pfam" id="PF00072">
    <property type="entry name" value="Response_reg"/>
    <property type="match status" value="1"/>
</dbReference>
<dbReference type="PANTHER" id="PTHR48111">
    <property type="entry name" value="REGULATOR OF RPOS"/>
    <property type="match status" value="1"/>
</dbReference>
<dbReference type="Gene3D" id="1.10.10.10">
    <property type="entry name" value="Winged helix-like DNA-binding domain superfamily/Winged helix DNA-binding domain"/>
    <property type="match status" value="1"/>
</dbReference>
<keyword evidence="2" id="KW-0597">Phosphoprotein</keyword>
<dbReference type="InterPro" id="IPR001789">
    <property type="entry name" value="Sig_transdc_resp-reg_receiver"/>
</dbReference>
<dbReference type="GO" id="GO:0032993">
    <property type="term" value="C:protein-DNA complex"/>
    <property type="evidence" value="ECO:0007669"/>
    <property type="project" value="TreeGrafter"/>
</dbReference>
<dbReference type="PANTHER" id="PTHR48111:SF50">
    <property type="entry name" value="KDP OPERON TRANSCRIPTIONAL REGULATORY PROTEIN KDPE"/>
    <property type="match status" value="1"/>
</dbReference>
<dbReference type="GO" id="GO:0006355">
    <property type="term" value="P:regulation of DNA-templated transcription"/>
    <property type="evidence" value="ECO:0007669"/>
    <property type="project" value="InterPro"/>
</dbReference>
<dbReference type="AlphaFoldDB" id="A0A841LAP2"/>
<dbReference type="GO" id="GO:0005829">
    <property type="term" value="C:cytosol"/>
    <property type="evidence" value="ECO:0007669"/>
    <property type="project" value="TreeGrafter"/>
</dbReference>
<evidence type="ECO:0000256" key="3">
    <source>
        <dbReference type="PROSITE-ProRule" id="PRU01091"/>
    </source>
</evidence>
<dbReference type="PROSITE" id="PS51755">
    <property type="entry name" value="OMPR_PHOB"/>
    <property type="match status" value="1"/>
</dbReference>
<dbReference type="SUPFAM" id="SSF46894">
    <property type="entry name" value="C-terminal effector domain of the bipartite response regulators"/>
    <property type="match status" value="1"/>
</dbReference>
<gene>
    <name evidence="6" type="ORF">FHS79_000241</name>
</gene>
<dbReference type="GO" id="GO:0000156">
    <property type="term" value="F:phosphorelay response regulator activity"/>
    <property type="evidence" value="ECO:0007669"/>
    <property type="project" value="TreeGrafter"/>
</dbReference>
<evidence type="ECO:0000256" key="1">
    <source>
        <dbReference type="ARBA" id="ARBA00023125"/>
    </source>
</evidence>
<dbReference type="Gene3D" id="3.40.50.2300">
    <property type="match status" value="1"/>
</dbReference>
<dbReference type="GO" id="GO:0000976">
    <property type="term" value="F:transcription cis-regulatory region binding"/>
    <property type="evidence" value="ECO:0007669"/>
    <property type="project" value="TreeGrafter"/>
</dbReference>
<organism evidence="6 7">
    <name type="scientific">Polymorphobacter multimanifer</name>
    <dbReference type="NCBI Taxonomy" id="1070431"/>
    <lineage>
        <taxon>Bacteria</taxon>
        <taxon>Pseudomonadati</taxon>
        <taxon>Pseudomonadota</taxon>
        <taxon>Alphaproteobacteria</taxon>
        <taxon>Sphingomonadales</taxon>
        <taxon>Sphingosinicellaceae</taxon>
        <taxon>Polymorphobacter</taxon>
    </lineage>
</organism>
<evidence type="ECO:0000259" key="4">
    <source>
        <dbReference type="PROSITE" id="PS50110"/>
    </source>
</evidence>
<dbReference type="SMART" id="SM00862">
    <property type="entry name" value="Trans_reg_C"/>
    <property type="match status" value="1"/>
</dbReference>
<sequence>MARREGCELVLLDLGLPDRDGIELVPLIKAMHRAVIILTARDATVEKVSALDLGADDYVVKPFDTDELLARVRTALRHRSAMDDGSGVLAFGSITIDLAARRVLRDGAELKLTRKEYAVLAELARHPDRVLTHSHLLRAVWGEAHTQDVEYLRVTMRGLRLKLEEDAASPVLLRNEPGVGYRLTVT</sequence>
<feature type="modified residue" description="4-aspartylphosphate" evidence="2">
    <location>
        <position position="13"/>
    </location>
</feature>
<reference evidence="6 7" key="1">
    <citation type="submission" date="2020-08" db="EMBL/GenBank/DDBJ databases">
        <title>Genomic Encyclopedia of Type Strains, Phase IV (KMG-IV): sequencing the most valuable type-strain genomes for metagenomic binning, comparative biology and taxonomic classification.</title>
        <authorList>
            <person name="Goeker M."/>
        </authorList>
    </citation>
    <scope>NUCLEOTIDE SEQUENCE [LARGE SCALE GENOMIC DNA]</scope>
    <source>
        <strain evidence="6 7">DSM 102189</strain>
    </source>
</reference>
<dbReference type="InterPro" id="IPR001867">
    <property type="entry name" value="OmpR/PhoB-type_DNA-bd"/>
</dbReference>
<evidence type="ECO:0000256" key="2">
    <source>
        <dbReference type="PROSITE-ProRule" id="PRU00169"/>
    </source>
</evidence>
<accession>A0A841LAP2</accession>
<proteinExistence type="predicted"/>
<dbReference type="Pfam" id="PF00486">
    <property type="entry name" value="Trans_reg_C"/>
    <property type="match status" value="1"/>
</dbReference>
<evidence type="ECO:0000313" key="7">
    <source>
        <dbReference type="Proteomes" id="UP000538147"/>
    </source>
</evidence>
<keyword evidence="1 3" id="KW-0238">DNA-binding</keyword>
<dbReference type="CDD" id="cd00383">
    <property type="entry name" value="trans_reg_C"/>
    <property type="match status" value="1"/>
</dbReference>
<dbReference type="InterPro" id="IPR016032">
    <property type="entry name" value="Sig_transdc_resp-reg_C-effctor"/>
</dbReference>
<evidence type="ECO:0000259" key="5">
    <source>
        <dbReference type="PROSITE" id="PS51755"/>
    </source>
</evidence>